<reference evidence="4 5" key="1">
    <citation type="submission" date="2020-07" db="EMBL/GenBank/DDBJ databases">
        <title>Genomic Encyclopedia of Type Strains, Phase IV (KMG-V): Genome sequencing to study the core and pangenomes of soil and plant-associated prokaryotes.</title>
        <authorList>
            <person name="Whitman W."/>
        </authorList>
    </citation>
    <scope>NUCLEOTIDE SEQUENCE [LARGE SCALE GENOMIC DNA]</scope>
    <source>
        <strain evidence="4 5">SAS40</strain>
    </source>
</reference>
<evidence type="ECO:0000259" key="3">
    <source>
        <dbReference type="Pfam" id="PF07992"/>
    </source>
</evidence>
<dbReference type="EMBL" id="JACBYR010000002">
    <property type="protein sequence ID" value="NYE85608.1"/>
    <property type="molecule type" value="Genomic_DNA"/>
</dbReference>
<dbReference type="AlphaFoldDB" id="A0A7Y9IYW0"/>
<evidence type="ECO:0000313" key="4">
    <source>
        <dbReference type="EMBL" id="NYE85608.1"/>
    </source>
</evidence>
<evidence type="ECO:0000313" key="5">
    <source>
        <dbReference type="Proteomes" id="UP000542125"/>
    </source>
</evidence>
<dbReference type="SUPFAM" id="SSF51905">
    <property type="entry name" value="FAD/NAD(P)-binding domain"/>
    <property type="match status" value="1"/>
</dbReference>
<dbReference type="PRINTS" id="PR00368">
    <property type="entry name" value="FADPNR"/>
</dbReference>
<dbReference type="Gene3D" id="3.50.50.60">
    <property type="entry name" value="FAD/NAD(P)-binding domain"/>
    <property type="match status" value="2"/>
</dbReference>
<keyword evidence="1" id="KW-0285">Flavoprotein</keyword>
<feature type="domain" description="FAD/NAD(P)-binding" evidence="3">
    <location>
        <begin position="4"/>
        <end position="284"/>
    </location>
</feature>
<dbReference type="PRINTS" id="PR00469">
    <property type="entry name" value="PNDRDTASEII"/>
</dbReference>
<comment type="caution">
    <text evidence="4">The sequence shown here is derived from an EMBL/GenBank/DDBJ whole genome shotgun (WGS) entry which is preliminary data.</text>
</comment>
<dbReference type="InterPro" id="IPR023753">
    <property type="entry name" value="FAD/NAD-binding_dom"/>
</dbReference>
<sequence length="300" mass="31145">MHHDAIIVGGSYAGLSAAIQLGRAGRKVCIVDTGLPRNRFATASHGFFGHDGQAPAEMLSRAREQVLAYPTVSFVQDEAIKAEGQDGQFTLRMASGVQRTASKLLLAFGVSDELPPIEGMTERWGQSVLHCPYCHGYEYGGNALGVIGRSVHAAQHAVLIAEWGPTTLFLDGQDALDADGRALLAARGVAIEPAPIRALQGDAPALSGVALADGRTVPIEALYLAPVTRLNSPIAAQLGCELADSMFGPIIATDAMKMTTVPGVFAAGDAARAPHNATWASADGVTAGTALHRALVFGTA</sequence>
<dbReference type="InterPro" id="IPR050097">
    <property type="entry name" value="Ferredoxin-NADP_redctase_2"/>
</dbReference>
<dbReference type="InterPro" id="IPR036188">
    <property type="entry name" value="FAD/NAD-bd_sf"/>
</dbReference>
<dbReference type="RefSeq" id="WP_179589668.1">
    <property type="nucleotide sequence ID" value="NZ_JACBYR010000002.1"/>
</dbReference>
<dbReference type="PANTHER" id="PTHR48105">
    <property type="entry name" value="THIOREDOXIN REDUCTASE 1-RELATED-RELATED"/>
    <property type="match status" value="1"/>
</dbReference>
<dbReference type="GO" id="GO:0016491">
    <property type="term" value="F:oxidoreductase activity"/>
    <property type="evidence" value="ECO:0007669"/>
    <property type="project" value="UniProtKB-KW"/>
</dbReference>
<name>A0A7Y9IYW0_9BURK</name>
<protein>
    <submittedName>
        <fullName evidence="4">Thioredoxin reductase</fullName>
    </submittedName>
</protein>
<evidence type="ECO:0000256" key="1">
    <source>
        <dbReference type="ARBA" id="ARBA00022630"/>
    </source>
</evidence>
<dbReference type="Proteomes" id="UP000542125">
    <property type="component" value="Unassembled WGS sequence"/>
</dbReference>
<evidence type="ECO:0000256" key="2">
    <source>
        <dbReference type="ARBA" id="ARBA00023002"/>
    </source>
</evidence>
<gene>
    <name evidence="4" type="ORF">FHW18_004915</name>
</gene>
<accession>A0A7Y9IYW0</accession>
<organism evidence="4 5">
    <name type="scientific">Pigmentiphaga litoralis</name>
    <dbReference type="NCBI Taxonomy" id="516702"/>
    <lineage>
        <taxon>Bacteria</taxon>
        <taxon>Pseudomonadati</taxon>
        <taxon>Pseudomonadota</taxon>
        <taxon>Betaproteobacteria</taxon>
        <taxon>Burkholderiales</taxon>
        <taxon>Alcaligenaceae</taxon>
        <taxon>Pigmentiphaga</taxon>
    </lineage>
</organism>
<keyword evidence="5" id="KW-1185">Reference proteome</keyword>
<keyword evidence="2" id="KW-0560">Oxidoreductase</keyword>
<dbReference type="Pfam" id="PF07992">
    <property type="entry name" value="Pyr_redox_2"/>
    <property type="match status" value="1"/>
</dbReference>
<proteinExistence type="predicted"/>